<dbReference type="HOGENOM" id="CLU_483562_0_0_1"/>
<protein>
    <submittedName>
        <fullName evidence="3">Uncharacterized protein</fullName>
    </submittedName>
</protein>
<dbReference type="PaxDb" id="2850-Phatr49321"/>
<dbReference type="AlphaFoldDB" id="B7GA77"/>
<reference evidence="4" key="2">
    <citation type="submission" date="2008-08" db="EMBL/GenBank/DDBJ databases">
        <authorList>
            <consortium name="Diatom Consortium"/>
            <person name="Grigoriev I."/>
            <person name="Grimwood J."/>
            <person name="Kuo A."/>
            <person name="Otillar R.P."/>
            <person name="Salamov A."/>
            <person name="Detter J.C."/>
            <person name="Lindquist E."/>
            <person name="Shapiro H."/>
            <person name="Lucas S."/>
            <person name="Glavina del Rio T."/>
            <person name="Pitluck S."/>
            <person name="Rokhsar D."/>
            <person name="Bowler C."/>
        </authorList>
    </citation>
    <scope>GENOME REANNOTATION</scope>
    <source>
        <strain evidence="4">CCAP 1055/1</strain>
    </source>
</reference>
<evidence type="ECO:0000313" key="3">
    <source>
        <dbReference type="EMBL" id="EEC44568.1"/>
    </source>
</evidence>
<dbReference type="EMBL" id="CM000623">
    <property type="protein sequence ID" value="EEC44568.1"/>
    <property type="molecule type" value="Genomic_DNA"/>
</dbReference>
<evidence type="ECO:0000313" key="4">
    <source>
        <dbReference type="Proteomes" id="UP000000759"/>
    </source>
</evidence>
<accession>B7GA77</accession>
<evidence type="ECO:0000256" key="1">
    <source>
        <dbReference type="SAM" id="MobiDB-lite"/>
    </source>
</evidence>
<dbReference type="KEGG" id="pti:PHATRDRAFT_49321"/>
<feature type="signal peptide" evidence="2">
    <location>
        <begin position="1"/>
        <end position="25"/>
    </location>
</feature>
<dbReference type="eggNOG" id="ENOG502STDA">
    <property type="taxonomic scope" value="Eukaryota"/>
</dbReference>
<name>B7GA77_PHATC</name>
<feature type="region of interest" description="Disordered" evidence="1">
    <location>
        <begin position="304"/>
        <end position="330"/>
    </location>
</feature>
<organism evidence="3 4">
    <name type="scientific">Phaeodactylum tricornutum (strain CCAP 1055/1)</name>
    <dbReference type="NCBI Taxonomy" id="556484"/>
    <lineage>
        <taxon>Eukaryota</taxon>
        <taxon>Sar</taxon>
        <taxon>Stramenopiles</taxon>
        <taxon>Ochrophyta</taxon>
        <taxon>Bacillariophyta</taxon>
        <taxon>Bacillariophyceae</taxon>
        <taxon>Bacillariophycidae</taxon>
        <taxon>Naviculales</taxon>
        <taxon>Phaeodactylaceae</taxon>
        <taxon>Phaeodactylum</taxon>
    </lineage>
</organism>
<proteinExistence type="predicted"/>
<dbReference type="RefSeq" id="XP_002183899.1">
    <property type="nucleotide sequence ID" value="XM_002183863.1"/>
</dbReference>
<dbReference type="GeneID" id="7195486"/>
<sequence length="564" mass="62593">MRSTIWLFQFGGLCLGLVCVSSVVAKPRIWGSPNTRQGIPLRGGDTDTDITVSEINRHVAVTDGDNTTLPVRTPSQTASDPTLSSYVAVSLLVMDNDTGPSSSNLSSGCMLFPRHTADSVTEYNDDVPYEPFWSQRLAFDTSSNNESTNLAALYESVAATSDIVLLVLRWDSPIDPILVQALRKGWHRRTVPDAGLPKAQLLVICTSSGEFDTVAMTAWRERMALHDLASLSPSLLQSMELILPSDTPRILQQAIRDANSGVTDWLAPEGFPQLLQQAYNNLGGSVQSLFADDVGMPRILSNTAMLESSRPSSGHPPPATDRHEQSAPSVQQIKSQIDGQLQTALIAEAYQELEVIQTAQEEHLLDTNTIPFDFGGKCGPFLERLRDGLEALPDEASRSTVQQEVGERLRELFHQQLQAWRDHYGRVYEALLDRHAPETWSMHASHVTQSFRNAAQESVPVLARANEVFRDMDLEYIPALQGLVSDMMEATTLRQSEVEEDGDEENGNDTDVEARPKRVARWYEKLAARALVLGVNYLQGWLAWQGIQRAALQRERNMPKFPLF</sequence>
<gene>
    <name evidence="3" type="ORF">PHATRDRAFT_49321</name>
</gene>
<dbReference type="Proteomes" id="UP000000759">
    <property type="component" value="Chromosome 21"/>
</dbReference>
<keyword evidence="4" id="KW-1185">Reference proteome</keyword>
<dbReference type="OrthoDB" id="49296at2759"/>
<evidence type="ECO:0000256" key="2">
    <source>
        <dbReference type="SAM" id="SignalP"/>
    </source>
</evidence>
<keyword evidence="2" id="KW-0732">Signal</keyword>
<feature type="chain" id="PRO_5002856001" evidence="2">
    <location>
        <begin position="26"/>
        <end position="564"/>
    </location>
</feature>
<dbReference type="InParanoid" id="B7GA77"/>
<reference evidence="3 4" key="1">
    <citation type="journal article" date="2008" name="Nature">
        <title>The Phaeodactylum genome reveals the evolutionary history of diatom genomes.</title>
        <authorList>
            <person name="Bowler C."/>
            <person name="Allen A.E."/>
            <person name="Badger J.H."/>
            <person name="Grimwood J."/>
            <person name="Jabbari K."/>
            <person name="Kuo A."/>
            <person name="Maheswari U."/>
            <person name="Martens C."/>
            <person name="Maumus F."/>
            <person name="Otillar R.P."/>
            <person name="Rayko E."/>
            <person name="Salamov A."/>
            <person name="Vandepoele K."/>
            <person name="Beszteri B."/>
            <person name="Gruber A."/>
            <person name="Heijde M."/>
            <person name="Katinka M."/>
            <person name="Mock T."/>
            <person name="Valentin K."/>
            <person name="Verret F."/>
            <person name="Berges J.A."/>
            <person name="Brownlee C."/>
            <person name="Cadoret J.P."/>
            <person name="Chiovitti A."/>
            <person name="Choi C.J."/>
            <person name="Coesel S."/>
            <person name="De Martino A."/>
            <person name="Detter J.C."/>
            <person name="Durkin C."/>
            <person name="Falciatore A."/>
            <person name="Fournet J."/>
            <person name="Haruta M."/>
            <person name="Huysman M.J."/>
            <person name="Jenkins B.D."/>
            <person name="Jiroutova K."/>
            <person name="Jorgensen R.E."/>
            <person name="Joubert Y."/>
            <person name="Kaplan A."/>
            <person name="Kroger N."/>
            <person name="Kroth P.G."/>
            <person name="La Roche J."/>
            <person name="Lindquist E."/>
            <person name="Lommer M."/>
            <person name="Martin-Jezequel V."/>
            <person name="Lopez P.J."/>
            <person name="Lucas S."/>
            <person name="Mangogna M."/>
            <person name="McGinnis K."/>
            <person name="Medlin L.K."/>
            <person name="Montsant A."/>
            <person name="Oudot-Le Secq M.P."/>
            <person name="Napoli C."/>
            <person name="Obornik M."/>
            <person name="Parker M.S."/>
            <person name="Petit J.L."/>
            <person name="Porcel B.M."/>
            <person name="Poulsen N."/>
            <person name="Robison M."/>
            <person name="Rychlewski L."/>
            <person name="Rynearson T.A."/>
            <person name="Schmutz J."/>
            <person name="Shapiro H."/>
            <person name="Siaut M."/>
            <person name="Stanley M."/>
            <person name="Sussman M.R."/>
            <person name="Taylor A.R."/>
            <person name="Vardi A."/>
            <person name="von Dassow P."/>
            <person name="Vyverman W."/>
            <person name="Willis A."/>
            <person name="Wyrwicz L.S."/>
            <person name="Rokhsar D.S."/>
            <person name="Weissenbach J."/>
            <person name="Armbrust E.V."/>
            <person name="Green B.R."/>
            <person name="Van de Peer Y."/>
            <person name="Grigoriev I.V."/>
        </authorList>
    </citation>
    <scope>NUCLEOTIDE SEQUENCE [LARGE SCALE GENOMIC DNA]</scope>
    <source>
        <strain evidence="3 4">CCAP 1055/1</strain>
    </source>
</reference>